<dbReference type="Proteomes" id="UP000034006">
    <property type="component" value="Unassembled WGS sequence"/>
</dbReference>
<organism evidence="3 4">
    <name type="scientific">Candidatus Collierbacteria bacterium GW2011_GWB2_44_22</name>
    <dbReference type="NCBI Taxonomy" id="1618387"/>
    <lineage>
        <taxon>Bacteria</taxon>
        <taxon>Candidatus Collieribacteriota</taxon>
    </lineage>
</organism>
<reference evidence="3 4" key="1">
    <citation type="journal article" date="2015" name="Nature">
        <title>rRNA introns, odd ribosomes, and small enigmatic genomes across a large radiation of phyla.</title>
        <authorList>
            <person name="Brown C.T."/>
            <person name="Hug L.A."/>
            <person name="Thomas B.C."/>
            <person name="Sharon I."/>
            <person name="Castelle C.J."/>
            <person name="Singh A."/>
            <person name="Wilkins M.J."/>
            <person name="Williams K.H."/>
            <person name="Banfield J.F."/>
        </authorList>
    </citation>
    <scope>NUCLEOTIDE SEQUENCE [LARGE SCALE GENOMIC DNA]</scope>
</reference>
<dbReference type="AlphaFoldDB" id="A0A0G1KWA9"/>
<gene>
    <name evidence="3" type="ORF">UW44_C0003G0037</name>
</gene>
<accession>A0A0G1KWA9</accession>
<keyword evidence="2" id="KW-0812">Transmembrane</keyword>
<comment type="caution">
    <text evidence="3">The sequence shown here is derived from an EMBL/GenBank/DDBJ whole genome shotgun (WGS) entry which is preliminary data.</text>
</comment>
<evidence type="ECO:0000313" key="4">
    <source>
        <dbReference type="Proteomes" id="UP000034006"/>
    </source>
</evidence>
<evidence type="ECO:0000256" key="2">
    <source>
        <dbReference type="SAM" id="Phobius"/>
    </source>
</evidence>
<dbReference type="EMBL" id="LCIH01000003">
    <property type="protein sequence ID" value="KKT52194.1"/>
    <property type="molecule type" value="Genomic_DNA"/>
</dbReference>
<name>A0A0G1KWA9_9BACT</name>
<proteinExistence type="predicted"/>
<evidence type="ECO:0000313" key="3">
    <source>
        <dbReference type="EMBL" id="KKT52194.1"/>
    </source>
</evidence>
<feature type="region of interest" description="Disordered" evidence="1">
    <location>
        <begin position="263"/>
        <end position="290"/>
    </location>
</feature>
<keyword evidence="2" id="KW-0472">Membrane</keyword>
<protein>
    <submittedName>
        <fullName evidence="3">Uncharacterized protein</fullName>
    </submittedName>
</protein>
<keyword evidence="2" id="KW-1133">Transmembrane helix</keyword>
<feature type="transmembrane region" description="Helical" evidence="2">
    <location>
        <begin position="298"/>
        <end position="315"/>
    </location>
</feature>
<dbReference type="STRING" id="1618387.UW44_C0003G0037"/>
<sequence>MKLKLTLITALALIGLVLPKMSLAFDFSIRLGQPKSPSNQDNFKLTFVALDTVTSGRQITVKCYKKGPSDGSFSQFDVTKTMIAGGNTDFCSVTNSILNADGIYKFKVITSVDSPSYVENPSSEVTVDYNTSGPSTPSNYSKERLNSCDYKIKFKTADDGKTVKVQLFRSDTLNIHVDAGAVLTSLTISPNTEGEIVNSVPVCGKDYYYVIRAVDSSDNASGTTGDSFTTTTTTTTTTATGSVAGSQAGTGAIVLSDASAQVTEPGLSGSTTPEPIIDNSQVPTPSILGTSTEDRKKITKWLLVAAAVIVAYSFMKSRRRSKSK</sequence>
<evidence type="ECO:0000256" key="1">
    <source>
        <dbReference type="SAM" id="MobiDB-lite"/>
    </source>
</evidence>